<protein>
    <recommendedName>
        <fullName evidence="5">TIGR00282 family metallophosphoesterase</fullName>
    </recommendedName>
</protein>
<dbReference type="EMBL" id="UINC01004180">
    <property type="protein sequence ID" value="SVA12414.1"/>
    <property type="molecule type" value="Genomic_DNA"/>
</dbReference>
<dbReference type="Gene3D" id="3.60.21.10">
    <property type="match status" value="1"/>
</dbReference>
<sequence>MRLLFIGDIVGKPGREIVKRGLRAIVAQHEIDLVIANVENAAGGFGITREIGESLVALGVDVMTSGNHIWDKKEVFDYIEIEPRLIRPANYPAGTPGSGLCTVTTAAGEPVAVINIMGRIFMQPIDNPFSVVLDQIRLAHDHARVVLVDFHAEATSEKIAMGWYLDSKVTAIVGTHTHVQTADARLLPGGTACITDVGMTGPHNSVIGVEKSAVISRFIKGLPNRFETASGDPRLHAVVVTADSTTGQAINITRLSLNLQDVESLTAQPVA</sequence>
<dbReference type="GO" id="GO:0004113">
    <property type="term" value="F:2',3'-cyclic-nucleotide 3'-phosphodiesterase activity"/>
    <property type="evidence" value="ECO:0007669"/>
    <property type="project" value="TreeGrafter"/>
</dbReference>
<dbReference type="PIRSF" id="PIRSF004789">
    <property type="entry name" value="DR1281"/>
    <property type="match status" value="1"/>
</dbReference>
<dbReference type="AlphaFoldDB" id="A0A381T9L9"/>
<dbReference type="PANTHER" id="PTHR36303">
    <property type="entry name" value="2',3'-CYCLIC-NUCLEOTIDE 2'-PHOSPHODIESTERASE"/>
    <property type="match status" value="1"/>
</dbReference>
<keyword evidence="1" id="KW-0479">Metal-binding</keyword>
<evidence type="ECO:0000256" key="3">
    <source>
        <dbReference type="ARBA" id="ARBA00023004"/>
    </source>
</evidence>
<dbReference type="Pfam" id="PF13277">
    <property type="entry name" value="YmdB"/>
    <property type="match status" value="1"/>
</dbReference>
<dbReference type="NCBIfam" id="TIGR00282">
    <property type="entry name" value="TIGR00282 family metallophosphoesterase"/>
    <property type="match status" value="1"/>
</dbReference>
<keyword evidence="3" id="KW-0408">Iron</keyword>
<organism evidence="4">
    <name type="scientific">marine metagenome</name>
    <dbReference type="NCBI Taxonomy" id="408172"/>
    <lineage>
        <taxon>unclassified sequences</taxon>
        <taxon>metagenomes</taxon>
        <taxon>ecological metagenomes</taxon>
    </lineage>
</organism>
<dbReference type="InterPro" id="IPR029052">
    <property type="entry name" value="Metallo-depent_PP-like"/>
</dbReference>
<accession>A0A381T9L9</accession>
<name>A0A381T9L9_9ZZZZ</name>
<evidence type="ECO:0000313" key="4">
    <source>
        <dbReference type="EMBL" id="SVA12414.1"/>
    </source>
</evidence>
<evidence type="ECO:0000256" key="2">
    <source>
        <dbReference type="ARBA" id="ARBA00022801"/>
    </source>
</evidence>
<dbReference type="InterPro" id="IPR005235">
    <property type="entry name" value="YmdB-like"/>
</dbReference>
<reference evidence="4" key="1">
    <citation type="submission" date="2018-05" db="EMBL/GenBank/DDBJ databases">
        <authorList>
            <person name="Lanie J.A."/>
            <person name="Ng W.-L."/>
            <person name="Kazmierczak K.M."/>
            <person name="Andrzejewski T.M."/>
            <person name="Davidsen T.M."/>
            <person name="Wayne K.J."/>
            <person name="Tettelin H."/>
            <person name="Glass J.I."/>
            <person name="Rusch D."/>
            <person name="Podicherti R."/>
            <person name="Tsui H.-C.T."/>
            <person name="Winkler M.E."/>
        </authorList>
    </citation>
    <scope>NUCLEOTIDE SEQUENCE</scope>
</reference>
<evidence type="ECO:0008006" key="5">
    <source>
        <dbReference type="Google" id="ProtNLM"/>
    </source>
</evidence>
<dbReference type="GO" id="GO:0046872">
    <property type="term" value="F:metal ion binding"/>
    <property type="evidence" value="ECO:0007669"/>
    <property type="project" value="UniProtKB-KW"/>
</dbReference>
<evidence type="ECO:0000256" key="1">
    <source>
        <dbReference type="ARBA" id="ARBA00022723"/>
    </source>
</evidence>
<dbReference type="FunFam" id="3.60.21.10:FF:000016">
    <property type="entry name" value="Putative metallophosphoesterase"/>
    <property type="match status" value="1"/>
</dbReference>
<keyword evidence="2" id="KW-0378">Hydrolase</keyword>
<proteinExistence type="predicted"/>
<dbReference type="PANTHER" id="PTHR36303:SF1">
    <property type="entry name" value="2',3'-CYCLIC-NUCLEOTIDE 2'-PHOSPHODIESTERASE"/>
    <property type="match status" value="1"/>
</dbReference>
<dbReference type="CDD" id="cd07382">
    <property type="entry name" value="MPP_DR1281"/>
    <property type="match status" value="1"/>
</dbReference>
<dbReference type="SUPFAM" id="SSF56300">
    <property type="entry name" value="Metallo-dependent phosphatases"/>
    <property type="match status" value="1"/>
</dbReference>
<gene>
    <name evidence="4" type="ORF">METZ01_LOCUS65268</name>
</gene>